<evidence type="ECO:0000259" key="1">
    <source>
        <dbReference type="Pfam" id="PF09830"/>
    </source>
</evidence>
<proteinExistence type="predicted"/>
<sequence length="98" mass="10390">MDDLVTVYSDLLKQATKVGEGRSEHAHSSPPGAAVPHNFLLTQRWMVVLPRRRAAVNKEAGANAIGMMGVVAVATQSEIDGWIRLGSAAALTELGVPK</sequence>
<dbReference type="InterPro" id="IPR009163">
    <property type="entry name" value="Ap4A_phos1/2"/>
</dbReference>
<evidence type="ECO:0000313" key="2">
    <source>
        <dbReference type="EMBL" id="RKL21827.1"/>
    </source>
</evidence>
<dbReference type="PANTHER" id="PTHR38420">
    <property type="entry name" value="AP-4-A PHOSPHORYLASE II"/>
    <property type="match status" value="1"/>
</dbReference>
<dbReference type="VEuPathDB" id="FungiDB:FOXG_03851"/>
<feature type="domain" description="ATP adenylyltransferase C-terminal" evidence="1">
    <location>
        <begin position="2"/>
        <end position="97"/>
    </location>
</feature>
<dbReference type="EMBL" id="MRCY01000006">
    <property type="protein sequence ID" value="RKL21827.1"/>
    <property type="molecule type" value="Genomic_DNA"/>
</dbReference>
<dbReference type="GO" id="GO:0003877">
    <property type="term" value="F:ATP:ADP adenylyltransferase activity"/>
    <property type="evidence" value="ECO:0007669"/>
    <property type="project" value="InterPro"/>
</dbReference>
<name>A0A420RXU0_FUSOX</name>
<organism evidence="2 3">
    <name type="scientific">Fusarium oxysporum</name>
    <name type="common">Fusarium vascular wilt</name>
    <dbReference type="NCBI Taxonomy" id="5507"/>
    <lineage>
        <taxon>Eukaryota</taxon>
        <taxon>Fungi</taxon>
        <taxon>Dikarya</taxon>
        <taxon>Ascomycota</taxon>
        <taxon>Pezizomycotina</taxon>
        <taxon>Sordariomycetes</taxon>
        <taxon>Hypocreomycetidae</taxon>
        <taxon>Hypocreales</taxon>
        <taxon>Nectriaceae</taxon>
        <taxon>Fusarium</taxon>
        <taxon>Fusarium oxysporum species complex</taxon>
    </lineage>
</organism>
<dbReference type="VEuPathDB" id="FungiDB:FOMG_03390"/>
<dbReference type="Gene3D" id="3.30.428.70">
    <property type="match status" value="1"/>
</dbReference>
<dbReference type="Proteomes" id="UP000285860">
    <property type="component" value="Unassembled WGS sequence"/>
</dbReference>
<dbReference type="AlphaFoldDB" id="A0A420RXU0"/>
<dbReference type="InterPro" id="IPR019200">
    <property type="entry name" value="ATP_adenylylTrfase_C"/>
</dbReference>
<dbReference type="VEuPathDB" id="FungiDB:FOIG_15164"/>
<comment type="caution">
    <text evidence="2">The sequence shown here is derived from an EMBL/GenBank/DDBJ whole genome shotgun (WGS) entry which is preliminary data.</text>
</comment>
<gene>
    <name evidence="2" type="ORF">BFJ68_g2139</name>
</gene>
<dbReference type="InterPro" id="IPR043171">
    <property type="entry name" value="Ap4A_phos1/2-like"/>
</dbReference>
<dbReference type="VEuPathDB" id="FungiDB:FOZG_03317"/>
<dbReference type="Pfam" id="PF09830">
    <property type="entry name" value="ATP_transf"/>
    <property type="match status" value="1"/>
</dbReference>
<accession>A0A420RXU0</accession>
<reference evidence="2 3" key="1">
    <citation type="journal article" date="2018" name="Sci. Rep.">
        <title>Characterisation of pathogen-specific regions and novel effector candidates in Fusarium oxysporum f. sp. cepae.</title>
        <authorList>
            <person name="Armitage A.D."/>
            <person name="Taylor A."/>
            <person name="Sobczyk M.K."/>
            <person name="Baxter L."/>
            <person name="Greenfield B.P."/>
            <person name="Bates H.J."/>
            <person name="Wilson F."/>
            <person name="Jackson A.C."/>
            <person name="Ott S."/>
            <person name="Harrison R.J."/>
            <person name="Clarkson J.P."/>
        </authorList>
    </citation>
    <scope>NUCLEOTIDE SEQUENCE [LARGE SCALE GENOMIC DNA]</scope>
    <source>
        <strain evidence="2 3">Fo_A28</strain>
    </source>
</reference>
<dbReference type="VEuPathDB" id="FungiDB:FOC4_g10003579"/>
<protein>
    <recommendedName>
        <fullName evidence="1">ATP adenylyltransferase C-terminal domain-containing protein</fullName>
    </recommendedName>
</protein>
<evidence type="ECO:0000313" key="3">
    <source>
        <dbReference type="Proteomes" id="UP000285860"/>
    </source>
</evidence>
<dbReference type="GO" id="GO:0005524">
    <property type="term" value="F:ATP binding"/>
    <property type="evidence" value="ECO:0007669"/>
    <property type="project" value="InterPro"/>
</dbReference>
<dbReference type="GO" id="GO:0009117">
    <property type="term" value="P:nucleotide metabolic process"/>
    <property type="evidence" value="ECO:0007669"/>
    <property type="project" value="InterPro"/>
</dbReference>
<dbReference type="VEuPathDB" id="FungiDB:FOC1_g10005236"/>
<dbReference type="PANTHER" id="PTHR38420:SF1">
    <property type="entry name" value="PUTATIVE (AFU_ORTHOLOGUE AFUA_5G14690)-RELATED"/>
    <property type="match status" value="1"/>
</dbReference>